<name>A0ABT7SXN4_9ALTE</name>
<protein>
    <submittedName>
        <fullName evidence="7">YqaE/Pmp3 family membrane protein</fullName>
    </submittedName>
</protein>
<keyword evidence="5 6" id="KW-0472">Membrane</keyword>
<proteinExistence type="inferred from homology"/>
<dbReference type="PANTHER" id="PTHR21659:SF42">
    <property type="entry name" value="UPF0057 MEMBRANE PROTEIN ZK632.10-RELATED"/>
    <property type="match status" value="1"/>
</dbReference>
<dbReference type="EMBL" id="JAUCBP010000007">
    <property type="protein sequence ID" value="MDM7860945.1"/>
    <property type="molecule type" value="Genomic_DNA"/>
</dbReference>
<evidence type="ECO:0000256" key="5">
    <source>
        <dbReference type="ARBA" id="ARBA00023136"/>
    </source>
</evidence>
<comment type="caution">
    <text evidence="7">The sequence shown here is derived from an EMBL/GenBank/DDBJ whole genome shotgun (WGS) entry which is preliminary data.</text>
</comment>
<evidence type="ECO:0000256" key="4">
    <source>
        <dbReference type="ARBA" id="ARBA00022989"/>
    </source>
</evidence>
<sequence>MSQLLKIILAIFLPFIAVLIEKGLGKDFLINILLCVIGYIPGIIHALWIVSKK</sequence>
<dbReference type="RefSeq" id="WP_289365228.1">
    <property type="nucleotide sequence ID" value="NZ_JAUCBP010000007.1"/>
</dbReference>
<evidence type="ECO:0000256" key="2">
    <source>
        <dbReference type="ARBA" id="ARBA00009530"/>
    </source>
</evidence>
<keyword evidence="4 6" id="KW-1133">Transmembrane helix</keyword>
<accession>A0ABT7SXN4</accession>
<dbReference type="InterPro" id="IPR000612">
    <property type="entry name" value="PMP3"/>
</dbReference>
<dbReference type="Proteomes" id="UP001234343">
    <property type="component" value="Unassembled WGS sequence"/>
</dbReference>
<feature type="transmembrane region" description="Helical" evidence="6">
    <location>
        <begin position="7"/>
        <end position="24"/>
    </location>
</feature>
<evidence type="ECO:0000256" key="1">
    <source>
        <dbReference type="ARBA" id="ARBA00004370"/>
    </source>
</evidence>
<keyword evidence="3 6" id="KW-0812">Transmembrane</keyword>
<evidence type="ECO:0000313" key="8">
    <source>
        <dbReference type="Proteomes" id="UP001234343"/>
    </source>
</evidence>
<dbReference type="PROSITE" id="PS01309">
    <property type="entry name" value="UPF0057"/>
    <property type="match status" value="1"/>
</dbReference>
<comment type="subcellular location">
    <subcellularLocation>
        <location evidence="1">Membrane</location>
    </subcellularLocation>
</comment>
<organism evidence="7 8">
    <name type="scientific">Alteromonas arenosi</name>
    <dbReference type="NCBI Taxonomy" id="3055817"/>
    <lineage>
        <taxon>Bacteria</taxon>
        <taxon>Pseudomonadati</taxon>
        <taxon>Pseudomonadota</taxon>
        <taxon>Gammaproteobacteria</taxon>
        <taxon>Alteromonadales</taxon>
        <taxon>Alteromonadaceae</taxon>
        <taxon>Alteromonas/Salinimonas group</taxon>
        <taxon>Alteromonas</taxon>
    </lineage>
</organism>
<dbReference type="PANTHER" id="PTHR21659">
    <property type="entry name" value="HYDROPHOBIC PROTEIN RCI2 LOW TEMPERATURE AND SALT RESPONSIVE PROTEIN LTI6 -RELATED"/>
    <property type="match status" value="1"/>
</dbReference>
<comment type="similarity">
    <text evidence="2">Belongs to the UPF0057 (PMP3) family.</text>
</comment>
<evidence type="ECO:0000256" key="3">
    <source>
        <dbReference type="ARBA" id="ARBA00022692"/>
    </source>
</evidence>
<keyword evidence="8" id="KW-1185">Reference proteome</keyword>
<reference evidence="7 8" key="1">
    <citation type="submission" date="2023-06" db="EMBL/GenBank/DDBJ databases">
        <title>Alteromonas sp. ASW11-36 isolated from intertidal sand.</title>
        <authorList>
            <person name="Li Y."/>
        </authorList>
    </citation>
    <scope>NUCLEOTIDE SEQUENCE [LARGE SCALE GENOMIC DNA]</scope>
    <source>
        <strain evidence="7 8">ASW11-36</strain>
    </source>
</reference>
<evidence type="ECO:0000313" key="7">
    <source>
        <dbReference type="EMBL" id="MDM7860945.1"/>
    </source>
</evidence>
<gene>
    <name evidence="7" type="ORF">QTP81_10085</name>
</gene>
<dbReference type="Pfam" id="PF01679">
    <property type="entry name" value="Pmp3"/>
    <property type="match status" value="1"/>
</dbReference>
<evidence type="ECO:0000256" key="6">
    <source>
        <dbReference type="SAM" id="Phobius"/>
    </source>
</evidence>
<feature type="transmembrane region" description="Helical" evidence="6">
    <location>
        <begin position="30"/>
        <end position="50"/>
    </location>
</feature>